<comment type="caution">
    <text evidence="3">The sequence shown here is derived from an EMBL/GenBank/DDBJ whole genome shotgun (WGS) entry which is preliminary data.</text>
</comment>
<dbReference type="SUPFAM" id="SSF48452">
    <property type="entry name" value="TPR-like"/>
    <property type="match status" value="3"/>
</dbReference>
<evidence type="ECO:0000313" key="3">
    <source>
        <dbReference type="EMBL" id="MCQ4163134.1"/>
    </source>
</evidence>
<name>A0ABT1QKS3_9GAMM</name>
<dbReference type="Pfam" id="PF13424">
    <property type="entry name" value="TPR_12"/>
    <property type="match status" value="1"/>
</dbReference>
<dbReference type="SMART" id="SM00028">
    <property type="entry name" value="TPR"/>
    <property type="match status" value="5"/>
</dbReference>
<proteinExistence type="predicted"/>
<gene>
    <name evidence="3" type="ORF">NM961_00220</name>
</gene>
<keyword evidence="1" id="KW-0732">Signal</keyword>
<dbReference type="InterPro" id="IPR019734">
    <property type="entry name" value="TPR_rpt"/>
</dbReference>
<evidence type="ECO:0000313" key="4">
    <source>
        <dbReference type="Proteomes" id="UP001165498"/>
    </source>
</evidence>
<feature type="chain" id="PRO_5045484516" evidence="1">
    <location>
        <begin position="41"/>
        <end position="1054"/>
    </location>
</feature>
<reference evidence="3" key="1">
    <citation type="submission" date="2022-07" db="EMBL/GenBank/DDBJ databases">
        <title>Tahibacter sp., a new gammaproteobacterium isolated from the silt sample collected at pig farm.</title>
        <authorList>
            <person name="Chen H."/>
        </authorList>
    </citation>
    <scope>NUCLEOTIDE SEQUENCE</scope>
    <source>
        <strain evidence="3">P2K</strain>
    </source>
</reference>
<evidence type="ECO:0000256" key="1">
    <source>
        <dbReference type="SAM" id="SignalP"/>
    </source>
</evidence>
<dbReference type="PANTHER" id="PTHR10098">
    <property type="entry name" value="RAPSYN-RELATED"/>
    <property type="match status" value="1"/>
</dbReference>
<dbReference type="EMBL" id="JANFQO010000001">
    <property type="protein sequence ID" value="MCQ4163134.1"/>
    <property type="molecule type" value="Genomic_DNA"/>
</dbReference>
<organism evidence="3 4">
    <name type="scientific">Tahibacter harae</name>
    <dbReference type="NCBI Taxonomy" id="2963937"/>
    <lineage>
        <taxon>Bacteria</taxon>
        <taxon>Pseudomonadati</taxon>
        <taxon>Pseudomonadota</taxon>
        <taxon>Gammaproteobacteria</taxon>
        <taxon>Lysobacterales</taxon>
        <taxon>Rhodanobacteraceae</taxon>
        <taxon>Tahibacter</taxon>
    </lineage>
</organism>
<dbReference type="Proteomes" id="UP001165498">
    <property type="component" value="Unassembled WGS sequence"/>
</dbReference>
<dbReference type="Gene3D" id="1.25.40.10">
    <property type="entry name" value="Tetratricopeptide repeat domain"/>
    <property type="match status" value="2"/>
</dbReference>
<protein>
    <submittedName>
        <fullName evidence="3">CHAT domain-containing protein</fullName>
    </submittedName>
</protein>
<feature type="signal peptide" evidence="1">
    <location>
        <begin position="1"/>
        <end position="40"/>
    </location>
</feature>
<dbReference type="InterPro" id="IPR024983">
    <property type="entry name" value="CHAT_dom"/>
</dbReference>
<evidence type="ECO:0000259" key="2">
    <source>
        <dbReference type="Pfam" id="PF12770"/>
    </source>
</evidence>
<dbReference type="InterPro" id="IPR011990">
    <property type="entry name" value="TPR-like_helical_dom_sf"/>
</dbReference>
<accession>A0ABT1QKS3</accession>
<sequence>MSMVGYPWRRYRRWQFPFSDSLAALLVTVVALLADPAAAAAEPVLVAGSQVARTIVGDGEDQLLIDASAGPLVVVVEQLGVDLLPRCDNEAHARNSPSGPWSSEVLVVPVRCLLSLRARSVGAPALSYRARAFTFDSPEGRRWQRPTWELWSQAHYENGAEDLAAMSGALAKLREVERVVAARGEGEDLRFLRLGNAHLLLRTGKRAEAVAAFDAFIRTLDPQRHSEWLTRANNGKGLALRELDRFDEADQAFADAVRHGADRRDAYEWVSAKNNRCLILHGYGKLAAARDCYAAVIPYYQEVAPDQVPVPMLNLAAAADTLGEPALALKNYRAALELRRAGKNRRSLGLVLLNLANYESQIGAWPDALEHSLEAQRLFEALGDKLRTVYTLNLRGRIYGELREPARARDYLEQALRVARDSKDPGAIALTRSALAQMETNAVAAAAAHREVAAYLVQTGRDGLASQEWMMLAERLDALGDTAGRDAALQACEKLLETNGSRSYKARAALLRSAVALRAGELTKARRYAQQAIDWSLQTHEIDGLSAARLLKARIDRRSGEGAKALEEIERALEELQRGEHLPGSPVLVANLYDRRIALLDEAMDILLGGATLDTTAMAKAWSIKWKFARAPDSPAPAPVDAEEHALLDELRVKVMLLTGAQTPGVSASRPPPDVLAGIAKRVDEIESQLDIRRAGKATTSVTVLDLPAVEAALQPADALISLNLGMRASGAWITTAQGTRWIALPARATLLSSIEAMLQQQDTGALEKLSDQLAPLVAAAGSAKRVMIVADGPSHLAPYAALRKPDGEYWIEHSSIELLARPPSTPEQLRPAALTQGFPVVVWGARDMPDSNAVAQAESAPAYRSGVATVELPSVSAELRLMKQVLGARRVSNGDPRTVAAPAGAERWVLHVAGHGLASRNHPYAAALALPDPDGGDGFAFVSGQALRLGARPPRIVFVNVCEGFSGRLFESQPPSSLARRFLQAGAEVVVAAAWPVEDSRAARFAERVYTELDHAPADIAAALARAQRESLRVGGARSWRHWAGYSVIRDER</sequence>
<dbReference type="Pfam" id="PF12770">
    <property type="entry name" value="CHAT"/>
    <property type="match status" value="1"/>
</dbReference>
<feature type="domain" description="CHAT" evidence="2">
    <location>
        <begin position="767"/>
        <end position="1051"/>
    </location>
</feature>
<keyword evidence="4" id="KW-1185">Reference proteome</keyword>